<feature type="region of interest" description="Disordered" evidence="1">
    <location>
        <begin position="16"/>
        <end position="48"/>
    </location>
</feature>
<evidence type="ECO:0000313" key="3">
    <source>
        <dbReference type="Proteomes" id="UP000076532"/>
    </source>
</evidence>
<dbReference type="Proteomes" id="UP000076532">
    <property type="component" value="Unassembled WGS sequence"/>
</dbReference>
<feature type="region of interest" description="Disordered" evidence="1">
    <location>
        <begin position="92"/>
        <end position="125"/>
    </location>
</feature>
<accession>A0A166WPW0</accession>
<evidence type="ECO:0000256" key="1">
    <source>
        <dbReference type="SAM" id="MobiDB-lite"/>
    </source>
</evidence>
<sequence length="152" mass="15940">MCPYINLDSVLNRNNSFRVMKGPKGPKGSKRHEPGANTGGARAGGGCKCWGSTGANAGGARAEMQAGRGGNCGQETREAKYLTRAQKYCSRVVGADEQKGEKGTGRPDDNLPGAPKKGTKGRKRAKIAEMSYKNFARPSVGFGACTNVTATK</sequence>
<feature type="compositionally biased region" description="Gly residues" evidence="1">
    <location>
        <begin position="37"/>
        <end position="48"/>
    </location>
</feature>
<proteinExistence type="predicted"/>
<evidence type="ECO:0000313" key="2">
    <source>
        <dbReference type="EMBL" id="KZP33979.1"/>
    </source>
</evidence>
<protein>
    <submittedName>
        <fullName evidence="2">Uncharacterized protein</fullName>
    </submittedName>
</protein>
<dbReference type="EMBL" id="KV417481">
    <property type="protein sequence ID" value="KZP33979.1"/>
    <property type="molecule type" value="Genomic_DNA"/>
</dbReference>
<reference evidence="2 3" key="1">
    <citation type="journal article" date="2016" name="Mol. Biol. Evol.">
        <title>Comparative Genomics of Early-Diverging Mushroom-Forming Fungi Provides Insights into the Origins of Lignocellulose Decay Capabilities.</title>
        <authorList>
            <person name="Nagy L.G."/>
            <person name="Riley R."/>
            <person name="Tritt A."/>
            <person name="Adam C."/>
            <person name="Daum C."/>
            <person name="Floudas D."/>
            <person name="Sun H."/>
            <person name="Yadav J.S."/>
            <person name="Pangilinan J."/>
            <person name="Larsson K.H."/>
            <person name="Matsuura K."/>
            <person name="Barry K."/>
            <person name="Labutti K."/>
            <person name="Kuo R."/>
            <person name="Ohm R.A."/>
            <person name="Bhattacharya S.S."/>
            <person name="Shirouzu T."/>
            <person name="Yoshinaga Y."/>
            <person name="Martin F.M."/>
            <person name="Grigoriev I.V."/>
            <person name="Hibbett D.S."/>
        </authorList>
    </citation>
    <scope>NUCLEOTIDE SEQUENCE [LARGE SCALE GENOMIC DNA]</scope>
    <source>
        <strain evidence="2 3">CBS 109695</strain>
    </source>
</reference>
<name>A0A166WPW0_9AGAM</name>
<dbReference type="AlphaFoldDB" id="A0A166WPW0"/>
<organism evidence="2 3">
    <name type="scientific">Athelia psychrophila</name>
    <dbReference type="NCBI Taxonomy" id="1759441"/>
    <lineage>
        <taxon>Eukaryota</taxon>
        <taxon>Fungi</taxon>
        <taxon>Dikarya</taxon>
        <taxon>Basidiomycota</taxon>
        <taxon>Agaricomycotina</taxon>
        <taxon>Agaricomycetes</taxon>
        <taxon>Agaricomycetidae</taxon>
        <taxon>Atheliales</taxon>
        <taxon>Atheliaceae</taxon>
        <taxon>Athelia</taxon>
    </lineage>
</organism>
<keyword evidence="3" id="KW-1185">Reference proteome</keyword>
<feature type="compositionally biased region" description="Basic and acidic residues" evidence="1">
    <location>
        <begin position="94"/>
        <end position="109"/>
    </location>
</feature>
<gene>
    <name evidence="2" type="ORF">FIBSPDRAFT_881451</name>
</gene>